<dbReference type="PANTHER" id="PTHR43489:SF3">
    <property type="entry name" value="XYLOSE ISOMERASE DOMAIN PROTEIN TIM BARREL"/>
    <property type="match status" value="1"/>
</dbReference>
<dbReference type="Pfam" id="PF01261">
    <property type="entry name" value="AP_endonuc_2"/>
    <property type="match status" value="1"/>
</dbReference>
<evidence type="ECO:0000313" key="3">
    <source>
        <dbReference type="EMBL" id="CUQ48341.1"/>
    </source>
</evidence>
<sequence>MMCFSCRVTSDAKVVFLDVIPTPQDIISDFCYICLLLTIKFEYMENISRRTAIKTFLAGGVALATTGIEAAAAAKKKTDVKEPLKGNVRHSVSKWCFGDYKLDEFCEICKHIGIESVELLDPVDWPIVQKHGLTVAMAQGAGLGIDRGFNDPALHDELVASYEKVIPMVADAGLTNLICFSGRRNGVTDLQGWENCEKGLKRLIPLAEKHKVVLTMELLNSVGHKDYLCDHTVWGAELCRRIGSPNFKLLYDIYHMQIMEGNIIENIRKYNQYFSHVHTGGSPGRAEIDETQELYYPAIIKALMETGYKGFVGQEFVPAQEDKIASLEKCIRICDV</sequence>
<gene>
    <name evidence="3" type="primary">hyi</name>
    <name evidence="3" type="ORF">ERS852560_03297</name>
</gene>
<dbReference type="PANTHER" id="PTHR43489">
    <property type="entry name" value="ISOMERASE"/>
    <property type="match status" value="1"/>
</dbReference>
<keyword evidence="3" id="KW-0670">Pyruvate</keyword>
<dbReference type="Gene3D" id="3.20.20.150">
    <property type="entry name" value="Divalent-metal-dependent TIM barrel enzymes"/>
    <property type="match status" value="1"/>
</dbReference>
<dbReference type="GO" id="GO:0008903">
    <property type="term" value="F:hydroxypyruvate isomerase activity"/>
    <property type="evidence" value="ECO:0007669"/>
    <property type="project" value="UniProtKB-EC"/>
</dbReference>
<reference evidence="3 4" key="1">
    <citation type="submission" date="2015-09" db="EMBL/GenBank/DDBJ databases">
        <authorList>
            <consortium name="Pathogen Informatics"/>
        </authorList>
    </citation>
    <scope>NUCLEOTIDE SEQUENCE [LARGE SCALE GENOMIC DNA]</scope>
    <source>
        <strain evidence="3 4">2789STDY5834948</strain>
    </source>
</reference>
<dbReference type="InterPro" id="IPR036237">
    <property type="entry name" value="Xyl_isomerase-like_sf"/>
</dbReference>
<proteinExistence type="predicted"/>
<keyword evidence="1 3" id="KW-0413">Isomerase</keyword>
<dbReference type="EMBL" id="CZBM01000015">
    <property type="protein sequence ID" value="CUQ48341.1"/>
    <property type="molecule type" value="Genomic_DNA"/>
</dbReference>
<name>A0A174WRW8_PARDI</name>
<evidence type="ECO:0000259" key="2">
    <source>
        <dbReference type="Pfam" id="PF01261"/>
    </source>
</evidence>
<dbReference type="AlphaFoldDB" id="A0A174WRW8"/>
<evidence type="ECO:0000313" key="4">
    <source>
        <dbReference type="Proteomes" id="UP000095332"/>
    </source>
</evidence>
<dbReference type="SUPFAM" id="SSF51658">
    <property type="entry name" value="Xylose isomerase-like"/>
    <property type="match status" value="1"/>
</dbReference>
<dbReference type="Proteomes" id="UP000095332">
    <property type="component" value="Unassembled WGS sequence"/>
</dbReference>
<accession>A0A174WRW8</accession>
<feature type="domain" description="Xylose isomerase-like TIM barrel" evidence="2">
    <location>
        <begin position="128"/>
        <end position="317"/>
    </location>
</feature>
<dbReference type="InterPro" id="IPR013022">
    <property type="entry name" value="Xyl_isomerase-like_TIM-brl"/>
</dbReference>
<organism evidence="3 4">
    <name type="scientific">Parabacteroides distasonis</name>
    <dbReference type="NCBI Taxonomy" id="823"/>
    <lineage>
        <taxon>Bacteria</taxon>
        <taxon>Pseudomonadati</taxon>
        <taxon>Bacteroidota</taxon>
        <taxon>Bacteroidia</taxon>
        <taxon>Bacteroidales</taxon>
        <taxon>Tannerellaceae</taxon>
        <taxon>Parabacteroides</taxon>
    </lineage>
</organism>
<protein>
    <submittedName>
        <fullName evidence="3">Hydroxypyruvate isomerase</fullName>
        <ecNumber evidence="3">5.3.1.22</ecNumber>
    </submittedName>
</protein>
<evidence type="ECO:0000256" key="1">
    <source>
        <dbReference type="ARBA" id="ARBA00023235"/>
    </source>
</evidence>
<dbReference type="InterPro" id="IPR050417">
    <property type="entry name" value="Sugar_Epim/Isomerase"/>
</dbReference>
<dbReference type="EC" id="5.3.1.22" evidence="3"/>